<keyword evidence="8 11" id="KW-1133">Transmembrane helix</keyword>
<evidence type="ECO:0000313" key="15">
    <source>
        <dbReference type="Proteomes" id="UP000070412"/>
    </source>
</evidence>
<keyword evidence="7 13" id="KW-0067">ATP-binding</keyword>
<dbReference type="PROSITE" id="PS00211">
    <property type="entry name" value="ABC_TRANSPORTER_1"/>
    <property type="match status" value="2"/>
</dbReference>
<evidence type="ECO:0000259" key="12">
    <source>
        <dbReference type="PROSITE" id="PS50893"/>
    </source>
</evidence>
<dbReference type="InterPro" id="IPR026082">
    <property type="entry name" value="ABCA"/>
</dbReference>
<evidence type="ECO:0000256" key="6">
    <source>
        <dbReference type="ARBA" id="ARBA00022741"/>
    </source>
</evidence>
<evidence type="ECO:0000256" key="8">
    <source>
        <dbReference type="ARBA" id="ARBA00022989"/>
    </source>
</evidence>
<feature type="domain" description="ABC transporter" evidence="12">
    <location>
        <begin position="1413"/>
        <end position="1643"/>
    </location>
</feature>
<feature type="transmembrane region" description="Helical" evidence="11">
    <location>
        <begin position="1329"/>
        <end position="1347"/>
    </location>
</feature>
<protein>
    <submittedName>
        <fullName evidence="13">ATP-binding cassette sub-family A member 5</fullName>
    </submittedName>
</protein>
<dbReference type="InterPro" id="IPR027417">
    <property type="entry name" value="P-loop_NTPase"/>
</dbReference>
<sequence length="1756" mass="203439">MKTIGSKSKALESTTIIKQPKTVRSKTNLPDDAKTCSSSFSSTSENEKREKPKKPASVERTKESFQPRRIYFRKQFAALVVRNLLMKKRQTIKTLMELLFPLFILSNVLFRPPRWSLMEPVYEPKIDLTLYNTPYQTQYASEWFLINNALRTRTELKEFMKYIIQAKFLGHLGLLHFNTTFRSNRAFEKHYMETNYHKQIVAISLDSFSNETFQYSIRIDHKKLPQAIYGAQGECVFTRETNLNDPRIQCESLKYYHSRFSSIQAIIDSAIIKFVYKANGSILPNYRIGLFPQQIWYSQNQNNMDMIISIISMGFLPCFTVVPIQLVMEREKKTKNAMIMMGMNNLAYWFACFIVQLLISSMPCLIITIVFTLHDLTIYLNPIYFYILLQSYAITLILLGFLISSPFTNLRVVSILSTMFGFSIPWAYLVSQRIGISYRTKRILSIFSPLAFAYTLEYSMFHRSNDQLLSYQTYSFLFGETMLIVDAFLYYWLTFFFDYIVINRHSIWNRYFRFKRTSPIHQDCDEEENGLEDRNVDIEKISDSERSCRNLIEIKNVYKIFDKKTVAISNLSLEIYESQITAIIGQNGAGKTSLLNMLNGSMQPTSGQIKIFNLDISEVRHLRKLQTRFGVCFQEDILIDELTTMEQLIFFGQMKGCFGRELRKEIKFLLTETDLTEKKNSFASSLSGGQRRKLCIAVALIGGSKILFFDEPTSGVDPYSRRKIWKLLNSYKENRFIILSTHFMDEADILADRKVILVRGRIRCVGSSLFLKNRLGVGYHLRLEIDPNIANVEDVEYLIKQFIERPKLNRQTTSELLFTLPKDETKSFANLFRRIDDEIGQEKLGILSYGIKLTTLEDVFLRICYESEKLERTSPMTNTENVIAKKSTDFTPKSQQSSSDQMKQKTESNLAENVIDFNDLESIVFKPSDSVILWEFFRIRILLILRNWPHLLSLSIQSLSMVAIIFVSGSQPSKPKSITISPFVYSNQDRIILFANHLNRTSSNNRSTISKEIQSLSRYFQPIQVDRLNLETMRNRHFALQFTPIDSVGKLSSSSLHRSTSSIIGYELTMMINKTFHQALPILQNIITNMLIESGKITNNSKRSPLNIRIRNLPLPDRLRMGEITFMFMFIMILSTNLVTFPINLALETLIDRNENIKNNLILNGMKSLHYWLGTLLVHSFLFLIFFAINFWLIYMLVWLPFFQLIESAICLIILIILYIPTSILVCYIVAQFFRRTDTAHSFLSTICSMITFIVFALAFLVQIMFEESILSQFFYFIWPFYIPYGCILNIITTEQRIAKNSIIPYRKSSYSFLSEMEEISFFTWRSNIVPAFVALLFHFGLCIYLLRFVDKIKSQNDTLFRVMWKKLIPTDIETISVQELKVESKETDVLAEQKRIEMNLQFQNRYTQWPLMIIRNLFKKYGSNTVVKRLNLIIENGQIFGLLGPNGAGKTTVLKIISSEEKKTCGQILFEGQPLQDSMLPKLLSYCPQNNPFWLKSTFMENMRLYAAIHGIPRERIQPICLKFAKYLGADPHKNKRFHKLSGGNKRKLSLLVSILSDTRLTLLDEPSTGMDPNSKRALWNTIIKKFDPKGSKSSIMTSHSMEEVEALCTRLGIMSKGSLECLGNIQHLNTKYGKGYLLEIKIKADGDVTKIKNRIKNLFPSIQFNDDQKNRLVVNVPQDEVKSLANFFETMESMIQENIGVEEYGLTQSSIEQVFIEFAKLAEDVPAQAANRTTPNAQSDQAPKLKKRRFFGFF</sequence>
<reference evidence="14" key="3">
    <citation type="submission" date="2022-06" db="UniProtKB">
        <authorList>
            <consortium name="EnsemblMetazoa"/>
        </authorList>
    </citation>
    <scope>IDENTIFICATION</scope>
</reference>
<dbReference type="Pfam" id="PF12698">
    <property type="entry name" value="ABC2_membrane_3"/>
    <property type="match status" value="2"/>
</dbReference>
<dbReference type="OrthoDB" id="8061355at2759"/>
<evidence type="ECO:0000256" key="1">
    <source>
        <dbReference type="ARBA" id="ARBA00004141"/>
    </source>
</evidence>
<reference evidence="13" key="2">
    <citation type="submission" date="2020-01" db="EMBL/GenBank/DDBJ databases">
        <authorList>
            <person name="Korhonen P.K.K."/>
            <person name="Guangxu M.G."/>
            <person name="Wang T.W."/>
            <person name="Stroehlein A.J.S."/>
            <person name="Young N.D."/>
            <person name="Ang C.-S.A."/>
            <person name="Fernando D.W.F."/>
            <person name="Lu H.L."/>
            <person name="Taylor S.T."/>
            <person name="Ehtesham M.E.M."/>
            <person name="Najaraj S.H.N."/>
            <person name="Harsha G.H.G."/>
            <person name="Madugundu A.M."/>
            <person name="Renuse S.R."/>
            <person name="Holt D.H."/>
            <person name="Pandey A.P."/>
            <person name="Papenfuss A.P."/>
            <person name="Gasser R.B.G."/>
            <person name="Fischer K.F."/>
        </authorList>
    </citation>
    <scope>NUCLEOTIDE SEQUENCE</scope>
    <source>
        <strain evidence="13">SSS_KF_BRIS2020</strain>
    </source>
</reference>
<organism evidence="13">
    <name type="scientific">Sarcoptes scabiei</name>
    <name type="common">Itch mite</name>
    <name type="synonym">Acarus scabiei</name>
    <dbReference type="NCBI Taxonomy" id="52283"/>
    <lineage>
        <taxon>Eukaryota</taxon>
        <taxon>Metazoa</taxon>
        <taxon>Ecdysozoa</taxon>
        <taxon>Arthropoda</taxon>
        <taxon>Chelicerata</taxon>
        <taxon>Arachnida</taxon>
        <taxon>Acari</taxon>
        <taxon>Acariformes</taxon>
        <taxon>Sarcoptiformes</taxon>
        <taxon>Astigmata</taxon>
        <taxon>Psoroptidia</taxon>
        <taxon>Sarcoptoidea</taxon>
        <taxon>Sarcoptidae</taxon>
        <taxon>Sarcoptinae</taxon>
        <taxon>Sarcoptes</taxon>
    </lineage>
</organism>
<reference evidence="15" key="1">
    <citation type="journal article" date="2020" name="PLoS Negl. Trop. Dis.">
        <title>High-quality nuclear genome for Sarcoptes scabiei-A critical resource for a neglected parasite.</title>
        <authorList>
            <person name="Korhonen P.K."/>
            <person name="Gasser R.B."/>
            <person name="Ma G."/>
            <person name="Wang T."/>
            <person name="Stroehlein A.J."/>
            <person name="Young N.D."/>
            <person name="Ang C.S."/>
            <person name="Fernando D.D."/>
            <person name="Lu H.C."/>
            <person name="Taylor S."/>
            <person name="Reynolds S.L."/>
            <person name="Mofiz E."/>
            <person name="Najaraj S.H."/>
            <person name="Gowda H."/>
            <person name="Madugundu A."/>
            <person name="Renuse S."/>
            <person name="Holt D."/>
            <person name="Pandey A."/>
            <person name="Papenfuss A.T."/>
            <person name="Fischer K."/>
        </authorList>
    </citation>
    <scope>NUCLEOTIDE SEQUENCE [LARGE SCALE GENOMIC DNA]</scope>
</reference>
<keyword evidence="15" id="KW-1185">Reference proteome</keyword>
<accession>A0A834R0E1</accession>
<evidence type="ECO:0000256" key="2">
    <source>
        <dbReference type="ARBA" id="ARBA00008869"/>
    </source>
</evidence>
<evidence type="ECO:0000256" key="9">
    <source>
        <dbReference type="ARBA" id="ARBA00023136"/>
    </source>
</evidence>
<dbReference type="GO" id="GO:0005319">
    <property type="term" value="F:lipid transporter activity"/>
    <property type="evidence" value="ECO:0007669"/>
    <property type="project" value="TreeGrafter"/>
</dbReference>
<feature type="transmembrane region" description="Helical" evidence="11">
    <location>
        <begin position="1243"/>
        <end position="1262"/>
    </location>
</feature>
<dbReference type="EMBL" id="WVUK01000065">
    <property type="protein sequence ID" value="KAF7488709.1"/>
    <property type="molecule type" value="Genomic_DNA"/>
</dbReference>
<evidence type="ECO:0000256" key="4">
    <source>
        <dbReference type="ARBA" id="ARBA00022692"/>
    </source>
</evidence>
<feature type="transmembrane region" description="Helical" evidence="11">
    <location>
        <begin position="383"/>
        <end position="403"/>
    </location>
</feature>
<feature type="transmembrane region" description="Helical" evidence="11">
    <location>
        <begin position="443"/>
        <end position="461"/>
    </location>
</feature>
<keyword evidence="9 11" id="KW-0472">Membrane</keyword>
<dbReference type="InterPro" id="IPR003593">
    <property type="entry name" value="AAA+_ATPase"/>
</dbReference>
<dbReference type="SMART" id="SM00382">
    <property type="entry name" value="AAA"/>
    <property type="match status" value="2"/>
</dbReference>
<evidence type="ECO:0000313" key="14">
    <source>
        <dbReference type="EnsemblMetazoa" id="KAF7488709.1"/>
    </source>
</evidence>
<proteinExistence type="inferred from homology"/>
<feature type="domain" description="ABC transporter" evidence="12">
    <location>
        <begin position="552"/>
        <end position="784"/>
    </location>
</feature>
<dbReference type="SUPFAM" id="SSF52540">
    <property type="entry name" value="P-loop containing nucleoside triphosphate hydrolases"/>
    <property type="match status" value="2"/>
</dbReference>
<feature type="transmembrane region" description="Helical" evidence="11">
    <location>
        <begin position="306"/>
        <end position="327"/>
    </location>
</feature>
<dbReference type="GO" id="GO:0140359">
    <property type="term" value="F:ABC-type transporter activity"/>
    <property type="evidence" value="ECO:0007669"/>
    <property type="project" value="InterPro"/>
</dbReference>
<feature type="transmembrane region" description="Helical" evidence="11">
    <location>
        <begin position="473"/>
        <end position="493"/>
    </location>
</feature>
<feature type="region of interest" description="Disordered" evidence="10">
    <location>
        <begin position="877"/>
        <end position="905"/>
    </location>
</feature>
<dbReference type="PROSITE" id="PS50893">
    <property type="entry name" value="ABC_TRANSPORTER_2"/>
    <property type="match status" value="2"/>
</dbReference>
<keyword evidence="5" id="KW-0677">Repeat</keyword>
<dbReference type="CDD" id="cd03263">
    <property type="entry name" value="ABC_subfamily_A"/>
    <property type="match status" value="2"/>
</dbReference>
<dbReference type="Gene3D" id="3.40.50.300">
    <property type="entry name" value="P-loop containing nucleotide triphosphate hydrolases"/>
    <property type="match status" value="2"/>
</dbReference>
<dbReference type="EnsemblMetazoa" id="SSS_3969s_mrna">
    <property type="protein sequence ID" value="KAF7488709.1"/>
    <property type="gene ID" value="SSS_3969"/>
</dbReference>
<dbReference type="Pfam" id="PF00005">
    <property type="entry name" value="ABC_tran"/>
    <property type="match status" value="2"/>
</dbReference>
<dbReference type="Pfam" id="PF23321">
    <property type="entry name" value="R1_ABCA1"/>
    <property type="match status" value="1"/>
</dbReference>
<gene>
    <name evidence="13" type="ORF">SSS_3969</name>
</gene>
<dbReference type="InterPro" id="IPR003439">
    <property type="entry name" value="ABC_transporter-like_ATP-bd"/>
</dbReference>
<name>A0A834R0E1_SARSC</name>
<dbReference type="GO" id="GO:0005886">
    <property type="term" value="C:plasma membrane"/>
    <property type="evidence" value="ECO:0007669"/>
    <property type="project" value="UniProtKB-ARBA"/>
</dbReference>
<feature type="region of interest" description="Disordered" evidence="10">
    <location>
        <begin position="1"/>
        <end position="62"/>
    </location>
</feature>
<feature type="transmembrane region" description="Helical" evidence="11">
    <location>
        <begin position="1126"/>
        <end position="1151"/>
    </location>
</feature>
<dbReference type="PANTHER" id="PTHR19229">
    <property type="entry name" value="ATP-BINDING CASSETTE TRANSPORTER SUBFAMILY A ABCA"/>
    <property type="match status" value="1"/>
</dbReference>
<evidence type="ECO:0000256" key="3">
    <source>
        <dbReference type="ARBA" id="ARBA00022448"/>
    </source>
</evidence>
<dbReference type="FunFam" id="3.40.50.300:FF:000436">
    <property type="entry name" value="ATP binding cassette subfamily A member 9"/>
    <property type="match status" value="1"/>
</dbReference>
<comment type="similarity">
    <text evidence="2">Belongs to the ABC transporter superfamily. ABCA family.</text>
</comment>
<comment type="subcellular location">
    <subcellularLocation>
        <location evidence="1">Membrane</location>
        <topology evidence="1">Multi-pass membrane protein</topology>
    </subcellularLocation>
</comment>
<feature type="transmembrane region" description="Helical" evidence="11">
    <location>
        <begin position="348"/>
        <end position="371"/>
    </location>
</feature>
<dbReference type="InterPro" id="IPR013525">
    <property type="entry name" value="ABC2_TM"/>
</dbReference>
<dbReference type="InterPro" id="IPR056264">
    <property type="entry name" value="R2_ABCA1-4-like"/>
</dbReference>
<evidence type="ECO:0000256" key="11">
    <source>
        <dbReference type="SAM" id="Phobius"/>
    </source>
</evidence>
<evidence type="ECO:0000256" key="10">
    <source>
        <dbReference type="SAM" id="MobiDB-lite"/>
    </source>
</evidence>
<evidence type="ECO:0000313" key="13">
    <source>
        <dbReference type="EMBL" id="KAF7488709.1"/>
    </source>
</evidence>
<dbReference type="Proteomes" id="UP000070412">
    <property type="component" value="Unassembled WGS sequence"/>
</dbReference>
<evidence type="ECO:0000256" key="5">
    <source>
        <dbReference type="ARBA" id="ARBA00022737"/>
    </source>
</evidence>
<evidence type="ECO:0000256" key="7">
    <source>
        <dbReference type="ARBA" id="ARBA00022840"/>
    </source>
</evidence>
<keyword evidence="4 11" id="KW-0812">Transmembrane</keyword>
<dbReference type="InterPro" id="IPR017871">
    <property type="entry name" value="ABC_transporter-like_CS"/>
</dbReference>
<keyword evidence="6" id="KW-0547">Nucleotide-binding</keyword>
<keyword evidence="3" id="KW-0813">Transport</keyword>
<feature type="transmembrane region" description="Helical" evidence="11">
    <location>
        <begin position="1171"/>
        <end position="1198"/>
    </location>
</feature>
<feature type="transmembrane region" description="Helical" evidence="11">
    <location>
        <begin position="1274"/>
        <end position="1292"/>
    </location>
</feature>
<dbReference type="GO" id="GO:0005524">
    <property type="term" value="F:ATP binding"/>
    <property type="evidence" value="ECO:0007669"/>
    <property type="project" value="UniProtKB-KW"/>
</dbReference>
<feature type="transmembrane region" description="Helical" evidence="11">
    <location>
        <begin position="410"/>
        <end position="431"/>
    </location>
</feature>
<dbReference type="GO" id="GO:0016887">
    <property type="term" value="F:ATP hydrolysis activity"/>
    <property type="evidence" value="ECO:0007669"/>
    <property type="project" value="InterPro"/>
</dbReference>
<feature type="transmembrane region" description="Helical" evidence="11">
    <location>
        <begin position="1210"/>
        <end position="1231"/>
    </location>
</feature>
<dbReference type="FunFam" id="3.40.50.300:FF:000335">
    <property type="entry name" value="ATP binding cassette subfamily A member 5"/>
    <property type="match status" value="1"/>
</dbReference>
<dbReference type="PANTHER" id="PTHR19229:SF209">
    <property type="entry name" value="ATP-BINDING CASSETTE SUB-FAMILY A MEMBER 5 ISOFORM X1"/>
    <property type="match status" value="1"/>
</dbReference>